<dbReference type="EC" id="2.7.7.6" evidence="11"/>
<comment type="subcellular location">
    <subcellularLocation>
        <location evidence="1">Nucleus</location>
    </subcellularLocation>
</comment>
<feature type="domain" description="RNA polymerase Rpb2" evidence="14">
    <location>
        <begin position="212"/>
        <end position="381"/>
    </location>
</feature>
<dbReference type="GO" id="GO:0003677">
    <property type="term" value="F:DNA binding"/>
    <property type="evidence" value="ECO:0007669"/>
    <property type="project" value="InterPro"/>
</dbReference>
<dbReference type="Pfam" id="PF06883">
    <property type="entry name" value="RNA_pol_Rpa2_4"/>
    <property type="match status" value="1"/>
</dbReference>
<protein>
    <recommendedName>
        <fullName evidence="11">DNA-directed RNA polymerase subunit beta</fullName>
        <ecNumber evidence="11">2.7.7.6</ecNumber>
    </recommendedName>
</protein>
<keyword evidence="6 11" id="KW-0548">Nucleotidyltransferase</keyword>
<dbReference type="GO" id="GO:0032549">
    <property type="term" value="F:ribonucleoside binding"/>
    <property type="evidence" value="ECO:0007669"/>
    <property type="project" value="InterPro"/>
</dbReference>
<dbReference type="Pfam" id="PF04565">
    <property type="entry name" value="RNA_pol_Rpb2_3"/>
    <property type="match status" value="1"/>
</dbReference>
<evidence type="ECO:0000256" key="1">
    <source>
        <dbReference type="ARBA" id="ARBA00004123"/>
    </source>
</evidence>
<evidence type="ECO:0000256" key="4">
    <source>
        <dbReference type="ARBA" id="ARBA00022478"/>
    </source>
</evidence>
<dbReference type="EMBL" id="CAJVCH010014328">
    <property type="protein sequence ID" value="CAG7678022.1"/>
    <property type="molecule type" value="Genomic_DNA"/>
</dbReference>
<evidence type="ECO:0000259" key="15">
    <source>
        <dbReference type="Pfam" id="PF04563"/>
    </source>
</evidence>
<comment type="similarity">
    <text evidence="2 10">Belongs to the RNA polymerase beta chain family.</text>
</comment>
<evidence type="ECO:0000256" key="8">
    <source>
        <dbReference type="ARBA" id="ARBA00023242"/>
    </source>
</evidence>
<reference evidence="18" key="1">
    <citation type="submission" date="2021-06" db="EMBL/GenBank/DDBJ databases">
        <authorList>
            <person name="Hodson N. C."/>
            <person name="Mongue J. A."/>
            <person name="Jaron S. K."/>
        </authorList>
    </citation>
    <scope>NUCLEOTIDE SEQUENCE</scope>
</reference>
<evidence type="ECO:0000256" key="3">
    <source>
        <dbReference type="ARBA" id="ARBA00011251"/>
    </source>
</evidence>
<dbReference type="GO" id="GO:0000428">
    <property type="term" value="C:DNA-directed RNA polymerase complex"/>
    <property type="evidence" value="ECO:0007669"/>
    <property type="project" value="UniProtKB-KW"/>
</dbReference>
<dbReference type="InterPro" id="IPR015712">
    <property type="entry name" value="DNA-dir_RNA_pol_su2"/>
</dbReference>
<evidence type="ECO:0000259" key="16">
    <source>
        <dbReference type="Pfam" id="PF04565"/>
    </source>
</evidence>
<keyword evidence="19" id="KW-1185">Reference proteome</keyword>
<dbReference type="GO" id="GO:0006351">
    <property type="term" value="P:DNA-templated transcription"/>
    <property type="evidence" value="ECO:0007669"/>
    <property type="project" value="InterPro"/>
</dbReference>
<dbReference type="Pfam" id="PF00562">
    <property type="entry name" value="RNA_pol_Rpb2_6"/>
    <property type="match status" value="1"/>
</dbReference>
<feature type="domain" description="DNA-directed RNA polymerase I subunit RPA2" evidence="17">
    <location>
        <begin position="571"/>
        <end position="627"/>
    </location>
</feature>
<name>A0A8J2J8F3_9HEXA</name>
<keyword evidence="7 11" id="KW-0804">Transcription</keyword>
<evidence type="ECO:0000256" key="11">
    <source>
        <dbReference type="RuleBase" id="RU363031"/>
    </source>
</evidence>
<proteinExistence type="inferred from homology"/>
<dbReference type="GO" id="GO:0005634">
    <property type="term" value="C:nucleus"/>
    <property type="evidence" value="ECO:0007669"/>
    <property type="project" value="UniProtKB-SubCell"/>
</dbReference>
<keyword evidence="5 11" id="KW-0808">Transferase</keyword>
<evidence type="ECO:0000256" key="6">
    <source>
        <dbReference type="ARBA" id="ARBA00022695"/>
    </source>
</evidence>
<accession>A0A8J2J8F3</accession>
<feature type="domain" description="RNA polymerase Rpb2" evidence="16">
    <location>
        <begin position="464"/>
        <end position="528"/>
    </location>
</feature>
<feature type="domain" description="DNA-directed RNA polymerase subunit 2 hybrid-binding" evidence="12">
    <location>
        <begin position="676"/>
        <end position="1037"/>
    </location>
</feature>
<comment type="subunit">
    <text evidence="3">Component of the RNA polymerase I (Pol I) complex consisting of at least 13 subunits.</text>
</comment>
<dbReference type="InterPro" id="IPR007641">
    <property type="entry name" value="RNA_pol_Rpb2_7"/>
</dbReference>
<dbReference type="CDD" id="cd00653">
    <property type="entry name" value="RNA_pol_B_RPB2"/>
    <property type="match status" value="1"/>
</dbReference>
<evidence type="ECO:0000313" key="19">
    <source>
        <dbReference type="Proteomes" id="UP000708208"/>
    </source>
</evidence>
<keyword evidence="8" id="KW-0539">Nucleus</keyword>
<evidence type="ECO:0000313" key="18">
    <source>
        <dbReference type="EMBL" id="CAG7678022.1"/>
    </source>
</evidence>
<evidence type="ECO:0000256" key="9">
    <source>
        <dbReference type="ARBA" id="ARBA00047768"/>
    </source>
</evidence>
<gene>
    <name evidence="18" type="ORF">AFUS01_LOCUS2514</name>
</gene>
<dbReference type="InterPro" id="IPR007645">
    <property type="entry name" value="RNA_pol_Rpb2_3"/>
</dbReference>
<evidence type="ECO:0000256" key="10">
    <source>
        <dbReference type="RuleBase" id="RU000434"/>
    </source>
</evidence>
<dbReference type="InterPro" id="IPR007642">
    <property type="entry name" value="RNA_pol_Rpb2_2"/>
</dbReference>
<evidence type="ECO:0000259" key="13">
    <source>
        <dbReference type="Pfam" id="PF04560"/>
    </source>
</evidence>
<dbReference type="InterPro" id="IPR007644">
    <property type="entry name" value="RNA_pol_bsu_protrusion"/>
</dbReference>
<dbReference type="Pfam" id="PF04560">
    <property type="entry name" value="RNA_pol_Rpb2_7"/>
    <property type="match status" value="1"/>
</dbReference>
<dbReference type="Pfam" id="PF04561">
    <property type="entry name" value="RNA_pol_Rpb2_2"/>
    <property type="match status" value="1"/>
</dbReference>
<dbReference type="Proteomes" id="UP000708208">
    <property type="component" value="Unassembled WGS sequence"/>
</dbReference>
<dbReference type="InterPro" id="IPR009674">
    <property type="entry name" value="Rpa2_dom_4"/>
</dbReference>
<sequence length="1149" mass="130657">MGKDKTRKELWDHIPEHPTLVNLKADYGRIRKKPVPALEDFASPHVESFDWFIEEGLQKAVDDLPALNFELPSKERVSLKITSSRFSSPTVPPGTVDARNFRVYPTECRQRYTSYKGELSIQMSWWLNGVPQTAIEKNLGAIPIMLKSKVCNLRDFSPSQLVAAGEHDTEFGGYFIVKGHEKLIRMLLTTRANFPHFLTRSNWEGRGRNFTNKGVIIRCAREDRTSVNNVLHYLSDGSVKIMFNVDRELFFVPIFLILKALVDVTDEFIYKQAVAGLENNIVYKGYIANMLRMLHQENIHTHQQAKVFIGQKFRNKFSRLFGEWQTDSACCDYLLDRGVAIHCKTPMEKFHILLYCLQKLYAGVEGTCCPENPDHVMLQEVILGGHLYLILLKEKLLQWLQTVQYLAVKKNTQAGSGPFRHPDMVQTVASAYQMDRIFDAFLATGTVPPKTGLGLTQQTGLTIILENLNRNRYLAHFRSVHRGAFFQELRTTDARQLQPDAWGFICPVHTPDGTPCGLLNHLSAFCKVVTKTQDKSQIPIILANLGMIPVDKVVPYPMAECYKVILDGIILGYIWQNEVLKVVDRLRVLKIEGRQVPQMTEIVLIPRKDKGQFPGLFLFTSLARMMRPVMNLKVNQLEYIGSLEQVYMDICIIPEEAYPNITTHQEINERTFMSHLASLIPMPDCNQSPRNMYQCQMGKQTMGTPYLTWHRFAENKLYRLINPGAPLFRPVHHDYLQMDDYPSGTNAMVAVISYTGYDMEDSMIINKSSFERGFGHGCIYKSEHINLKDVLRNSTTQSVFMLDPKDTRSPKTLGPDGLPHIGTPLETGDPYYCFFNAEEGRYVIKRFVGAERAYVDSVKLKGNDTGTSELSSVVITFRIPKNPRPGDKFASRAGQKGICSFLWPTEDMPFTDSGVVPDILFNPHGFPSRMTIAMMIECMAGKAGALHGLVHDASPFKFSEEDKATSYFGEQLERAGYNYYGTERMYSGVDGRELTADIFFGVIYYQRLRHMVSEKWQVRSTGPMESVKRQPIKGRRRGGGVRFGEMEKDCLISHGASQLLQDRLFFGSDGDYTNICRNCGSILSPCLEMPRLAPGKYLMEHPIPKCRTCSSEDAVEKIAVPYVFKYLTEQLASVNIKLRIDTELPFQDK</sequence>
<comment type="function">
    <text evidence="11">DNA-dependent RNA polymerase catalyzes the transcription of DNA into RNA using the four ribonucleoside triphosphates as substrates.</text>
</comment>
<evidence type="ECO:0000259" key="12">
    <source>
        <dbReference type="Pfam" id="PF00562"/>
    </source>
</evidence>
<dbReference type="AlphaFoldDB" id="A0A8J2J8F3"/>
<feature type="domain" description="RNA polymerase Rpb2" evidence="13">
    <location>
        <begin position="1039"/>
        <end position="1142"/>
    </location>
</feature>
<comment type="catalytic activity">
    <reaction evidence="9">
        <text>RNA(n) + a ribonucleoside 5'-triphosphate = RNA(n+1) + diphosphate</text>
        <dbReference type="Rhea" id="RHEA:21248"/>
        <dbReference type="Rhea" id="RHEA-COMP:14527"/>
        <dbReference type="Rhea" id="RHEA-COMP:17342"/>
        <dbReference type="ChEBI" id="CHEBI:33019"/>
        <dbReference type="ChEBI" id="CHEBI:61557"/>
        <dbReference type="ChEBI" id="CHEBI:140395"/>
        <dbReference type="EC" id="2.7.7.6"/>
    </reaction>
    <physiologicalReaction direction="left-to-right" evidence="9">
        <dbReference type="Rhea" id="RHEA:21249"/>
    </physiologicalReaction>
</comment>
<dbReference type="OrthoDB" id="10248617at2759"/>
<evidence type="ECO:0000259" key="17">
    <source>
        <dbReference type="Pfam" id="PF06883"/>
    </source>
</evidence>
<feature type="domain" description="RNA polymerase beta subunit protrusion" evidence="15">
    <location>
        <begin position="42"/>
        <end position="410"/>
    </location>
</feature>
<dbReference type="InterPro" id="IPR007121">
    <property type="entry name" value="RNA_pol_bsu_CS"/>
</dbReference>
<dbReference type="GO" id="GO:0003899">
    <property type="term" value="F:DNA-directed RNA polymerase activity"/>
    <property type="evidence" value="ECO:0007669"/>
    <property type="project" value="UniProtKB-EC"/>
</dbReference>
<dbReference type="FunFam" id="2.40.270.10:FF:000011">
    <property type="entry name" value="DNA-directed RNA polymerase subunit beta"/>
    <property type="match status" value="1"/>
</dbReference>
<dbReference type="InterPro" id="IPR007120">
    <property type="entry name" value="DNA-dir_RNAP_su2_dom"/>
</dbReference>
<dbReference type="PANTHER" id="PTHR20856">
    <property type="entry name" value="DNA-DIRECTED RNA POLYMERASE I SUBUNIT 2"/>
    <property type="match status" value="1"/>
</dbReference>
<evidence type="ECO:0000259" key="14">
    <source>
        <dbReference type="Pfam" id="PF04561"/>
    </source>
</evidence>
<dbReference type="Pfam" id="PF04563">
    <property type="entry name" value="RNA_pol_Rpb2_1"/>
    <property type="match status" value="1"/>
</dbReference>
<organism evidence="18 19">
    <name type="scientific">Allacma fusca</name>
    <dbReference type="NCBI Taxonomy" id="39272"/>
    <lineage>
        <taxon>Eukaryota</taxon>
        <taxon>Metazoa</taxon>
        <taxon>Ecdysozoa</taxon>
        <taxon>Arthropoda</taxon>
        <taxon>Hexapoda</taxon>
        <taxon>Collembola</taxon>
        <taxon>Symphypleona</taxon>
        <taxon>Sminthuridae</taxon>
        <taxon>Allacma</taxon>
    </lineage>
</organism>
<dbReference type="FunFam" id="3.90.1100.10:FF:000008">
    <property type="entry name" value="DNA-directed RNA polymerase subunit beta"/>
    <property type="match status" value="1"/>
</dbReference>
<keyword evidence="4 11" id="KW-0240">DNA-directed RNA polymerase</keyword>
<comment type="caution">
    <text evidence="18">The sequence shown here is derived from an EMBL/GenBank/DDBJ whole genome shotgun (WGS) entry which is preliminary data.</text>
</comment>
<evidence type="ECO:0000256" key="7">
    <source>
        <dbReference type="ARBA" id="ARBA00023163"/>
    </source>
</evidence>
<evidence type="ECO:0000256" key="5">
    <source>
        <dbReference type="ARBA" id="ARBA00022679"/>
    </source>
</evidence>
<dbReference type="PROSITE" id="PS01166">
    <property type="entry name" value="RNA_POL_BETA"/>
    <property type="match status" value="1"/>
</dbReference>
<evidence type="ECO:0000256" key="2">
    <source>
        <dbReference type="ARBA" id="ARBA00006835"/>
    </source>
</evidence>